<comment type="caution">
    <text evidence="2">The sequence shown here is derived from an EMBL/GenBank/DDBJ whole genome shotgun (WGS) entry which is preliminary data.</text>
</comment>
<feature type="signal peptide" evidence="1">
    <location>
        <begin position="1"/>
        <end position="21"/>
    </location>
</feature>
<feature type="chain" id="PRO_5027034303" evidence="1">
    <location>
        <begin position="22"/>
        <end position="515"/>
    </location>
</feature>
<accession>A0A6L8VHN3</accession>
<keyword evidence="3" id="KW-1185">Reference proteome</keyword>
<reference evidence="2 3" key="1">
    <citation type="submission" date="2020-01" db="EMBL/GenBank/DDBJ databases">
        <title>Frigidibacter albus SP32T (=CGMCC 1.13995T).</title>
        <authorList>
            <person name="Liao X."/>
        </authorList>
    </citation>
    <scope>NUCLEOTIDE SEQUENCE [LARGE SCALE GENOMIC DNA]</scope>
    <source>
        <strain evidence="2 3">SP32</strain>
    </source>
</reference>
<name>A0A6L8VHN3_9RHOB</name>
<dbReference type="Proteomes" id="UP000477083">
    <property type="component" value="Unassembled WGS sequence"/>
</dbReference>
<organism evidence="2 3">
    <name type="scientific">Frigidibacter albus</name>
    <dbReference type="NCBI Taxonomy" id="1465486"/>
    <lineage>
        <taxon>Bacteria</taxon>
        <taxon>Pseudomonadati</taxon>
        <taxon>Pseudomonadota</taxon>
        <taxon>Alphaproteobacteria</taxon>
        <taxon>Rhodobacterales</taxon>
        <taxon>Paracoccaceae</taxon>
        <taxon>Frigidibacter</taxon>
    </lineage>
</organism>
<dbReference type="RefSeq" id="WP_161346808.1">
    <property type="nucleotide sequence ID" value="NZ_BMGW01000007.1"/>
</dbReference>
<dbReference type="OrthoDB" id="7929427at2"/>
<evidence type="ECO:0000313" key="2">
    <source>
        <dbReference type="EMBL" id="MZQ89825.1"/>
    </source>
</evidence>
<dbReference type="EMBL" id="WWNR01000007">
    <property type="protein sequence ID" value="MZQ89825.1"/>
    <property type="molecule type" value="Genomic_DNA"/>
</dbReference>
<sequence length="515" mass="54016">MQAAKHIIAAGLAALLGSAAAAQDAPMSAIDWLSQSVAATPVALPAPRPPEPAVSTGAAPESITVTPLGGTTLDALGLTPAQRAGLPKALWGETPTLDLARIIRAERADTLPAIQSLLYALLLAELDPPLDADGSGQLFLARVDKLLDLGALDPALALLELPDDPTPEPFRRWFDVALLIGEEDRACETMRATPQVAPTFPARIFCLARGGDWNAAALTLSTGEALGHIDAETGTLLARFLDPELADGAEDLPLPARPSPLVLRLMEAVGQPMSTTTLPLAFAQSDLRSNSGWKTRIEAGERLARSGAIGPNQLLGLYTERGPAASGGVWDRVAAVQALEAAMAEGGADAIAKALRPAWEQMVQAELEVPFAELYGERLAALPLKGRDGQLAFRIGLLSPAYETVAAARAPQDGVEAFLIGLAKGDVTRLVQPDQMGAAIRAGFSEDAPLSDEYAPLFEGNRLGEALLMAIDDVTEGARGDLRRVTSGLTALRKAGLETPARRAALELMLLERRG</sequence>
<gene>
    <name evidence="2" type="ORF">GS660_12055</name>
</gene>
<evidence type="ECO:0000256" key="1">
    <source>
        <dbReference type="SAM" id="SignalP"/>
    </source>
</evidence>
<evidence type="ECO:0000313" key="3">
    <source>
        <dbReference type="Proteomes" id="UP000477083"/>
    </source>
</evidence>
<proteinExistence type="predicted"/>
<dbReference type="AlphaFoldDB" id="A0A6L8VHN3"/>
<keyword evidence="1" id="KW-0732">Signal</keyword>
<protein>
    <submittedName>
        <fullName evidence="2">Uncharacterized protein</fullName>
    </submittedName>
</protein>